<gene>
    <name evidence="1" type="ORF">MILVUS5_LOCUS2364</name>
</gene>
<proteinExistence type="predicted"/>
<dbReference type="Proteomes" id="UP001177021">
    <property type="component" value="Unassembled WGS sequence"/>
</dbReference>
<accession>A0ACB0IEY6</accession>
<comment type="caution">
    <text evidence="1">The sequence shown here is derived from an EMBL/GenBank/DDBJ whole genome shotgun (WGS) entry which is preliminary data.</text>
</comment>
<dbReference type="EMBL" id="CASHSV030000001">
    <property type="protein sequence ID" value="CAJ2630611.1"/>
    <property type="molecule type" value="Genomic_DNA"/>
</dbReference>
<evidence type="ECO:0000313" key="2">
    <source>
        <dbReference type="Proteomes" id="UP001177021"/>
    </source>
</evidence>
<organism evidence="1 2">
    <name type="scientific">Trifolium pratense</name>
    <name type="common">Red clover</name>
    <dbReference type="NCBI Taxonomy" id="57577"/>
    <lineage>
        <taxon>Eukaryota</taxon>
        <taxon>Viridiplantae</taxon>
        <taxon>Streptophyta</taxon>
        <taxon>Embryophyta</taxon>
        <taxon>Tracheophyta</taxon>
        <taxon>Spermatophyta</taxon>
        <taxon>Magnoliopsida</taxon>
        <taxon>eudicotyledons</taxon>
        <taxon>Gunneridae</taxon>
        <taxon>Pentapetalae</taxon>
        <taxon>rosids</taxon>
        <taxon>fabids</taxon>
        <taxon>Fabales</taxon>
        <taxon>Fabaceae</taxon>
        <taxon>Papilionoideae</taxon>
        <taxon>50 kb inversion clade</taxon>
        <taxon>NPAAA clade</taxon>
        <taxon>Hologalegina</taxon>
        <taxon>IRL clade</taxon>
        <taxon>Trifolieae</taxon>
        <taxon>Trifolium</taxon>
    </lineage>
</organism>
<protein>
    <submittedName>
        <fullName evidence="1">Uncharacterized protein</fullName>
    </submittedName>
</protein>
<reference evidence="1" key="1">
    <citation type="submission" date="2023-10" db="EMBL/GenBank/DDBJ databases">
        <authorList>
            <person name="Rodriguez Cubillos JULIANA M."/>
            <person name="De Vega J."/>
        </authorList>
    </citation>
    <scope>NUCLEOTIDE SEQUENCE</scope>
</reference>
<name>A0ACB0IEY6_TRIPR</name>
<sequence length="474" mass="51399">MEKGLLEKDREGGSDSITWGVFVQEVKDVGFLALPMISVTLSQYFLQIISMMMVGHLGKLALSSTAIAISLCAVSGFSPLFGMSCALESLCGQAYGAKQYKKFGVQIYTAIISLIIAGVPLSLLWLNLGKILSLLGQDPLISQEAGKFAMCMIPALFAYATLQALVRYFLMQSLILPLVISSSVTLCFHVAFSWLLVFKSGLGCLGAAFSIGTSYWLNVVILGLYMKFSADCEKTRVPISMESFLGIGEFFRYAIPSAGMICLEWWSFELLVFLSGLLPNPQLETSVLSICLSIISTIYTIPEATGSAASARVSNALGAGYPQAAQLSVYAAMTLAVSEAILVSSTIFSSRRVLGYLFSNEQDVVDYVTDMVPLISVSVIMDTLHGIARGCGWQKLGAYVNLGAYYVFGIPIAVILGFWFELRGKGLWIGIAVGAFCQALLLSLITSFTNWEKQAIKARERIFQGNFAAEDRLV</sequence>
<keyword evidence="2" id="KW-1185">Reference proteome</keyword>
<evidence type="ECO:0000313" key="1">
    <source>
        <dbReference type="EMBL" id="CAJ2630611.1"/>
    </source>
</evidence>